<evidence type="ECO:0000256" key="3">
    <source>
        <dbReference type="ARBA" id="ARBA00022837"/>
    </source>
</evidence>
<keyword evidence="2 7" id="KW-0812">Transmembrane</keyword>
<evidence type="ECO:0000259" key="8">
    <source>
        <dbReference type="PROSITE" id="PS50222"/>
    </source>
</evidence>
<dbReference type="CDD" id="cd00051">
    <property type="entry name" value="EFh"/>
    <property type="match status" value="1"/>
</dbReference>
<keyword evidence="10" id="KW-1185">Reference proteome</keyword>
<dbReference type="EMBL" id="CAJNDS010002057">
    <property type="protein sequence ID" value="CAE7299014.1"/>
    <property type="molecule type" value="Genomic_DNA"/>
</dbReference>
<dbReference type="Gene3D" id="1.10.238.10">
    <property type="entry name" value="EF-hand"/>
    <property type="match status" value="1"/>
</dbReference>
<proteinExistence type="predicted"/>
<dbReference type="PROSITE" id="PS00018">
    <property type="entry name" value="EF_HAND_1"/>
    <property type="match status" value="1"/>
</dbReference>
<evidence type="ECO:0000256" key="5">
    <source>
        <dbReference type="ARBA" id="ARBA00023136"/>
    </source>
</evidence>
<gene>
    <name evidence="9" type="primary">Catsper1</name>
    <name evidence="9" type="ORF">SNAT2548_LOCUS15735</name>
</gene>
<dbReference type="Gene3D" id="1.10.287.70">
    <property type="match status" value="1"/>
</dbReference>
<dbReference type="SUPFAM" id="SSF47473">
    <property type="entry name" value="EF-hand"/>
    <property type="match status" value="1"/>
</dbReference>
<sequence length="596" mass="67244">MSAATAPRYPFDSLLDLKPHQPSEPGLAGDRVPAGSSAEGSHDDRHNSFCSHSSVSVAFQSLLDKISQQHRAELLDRDMRVDQLQAMLLKLNAEIATGAIEALEDLTWTSEASWTSEAARRMPQAEKTRLPKNQKNQGKRKMHASQILEALDMKMESEKSFHADLLDPEGTLESGSTVSTTPSNRWKVRLQSTTFEVIIAAMLCLNVFWMAMELQIYGSMAGYSIGLVVSPLVQEQDRALVDTVFVLGDVMFSVFFALDVLVRMYVFKSDFWKVWSNYIDTVVSLASGVQVALLFSQALPVNLALLRLLRIGKLARPIRMITMSSVMASLQLLIKCVTGSVNMLFWSMCLLFVLQCVAGMVVSTLCRDFIANPVHPIELRQEVFQYFGTFSRTMLTMFETLFANWGTPCRVLVEDISEWFSVFFLLYRCVFGFSILNVVNAVFVQQTLKTANSDEEIAFKQKEREMAIYGRRVKTLFQTVDESGDGLINYDEFSKLVQSPKLKFWMSQFHDLLSLFEFLDNGDGQITFTEFIDGAQRLRGSAKALDIWRIETKLEVLFQEVLHALTGNPVASVQHVFDNSSFKRIQTTRLGKDQDS</sequence>
<feature type="transmembrane region" description="Helical" evidence="7">
    <location>
        <begin position="193"/>
        <end position="210"/>
    </location>
</feature>
<dbReference type="GO" id="GO:0005216">
    <property type="term" value="F:monoatomic ion channel activity"/>
    <property type="evidence" value="ECO:0007669"/>
    <property type="project" value="InterPro"/>
</dbReference>
<keyword evidence="5 7" id="KW-0472">Membrane</keyword>
<organism evidence="9 10">
    <name type="scientific">Symbiodinium natans</name>
    <dbReference type="NCBI Taxonomy" id="878477"/>
    <lineage>
        <taxon>Eukaryota</taxon>
        <taxon>Sar</taxon>
        <taxon>Alveolata</taxon>
        <taxon>Dinophyceae</taxon>
        <taxon>Suessiales</taxon>
        <taxon>Symbiodiniaceae</taxon>
        <taxon>Symbiodinium</taxon>
    </lineage>
</organism>
<evidence type="ECO:0000256" key="4">
    <source>
        <dbReference type="ARBA" id="ARBA00022989"/>
    </source>
</evidence>
<dbReference type="PROSITE" id="PS50222">
    <property type="entry name" value="EF_HAND_2"/>
    <property type="match status" value="1"/>
</dbReference>
<dbReference type="Pfam" id="PF00520">
    <property type="entry name" value="Ion_trans"/>
    <property type="match status" value="1"/>
</dbReference>
<reference evidence="9" key="1">
    <citation type="submission" date="2021-02" db="EMBL/GenBank/DDBJ databases">
        <authorList>
            <person name="Dougan E. K."/>
            <person name="Rhodes N."/>
            <person name="Thang M."/>
            <person name="Chan C."/>
        </authorList>
    </citation>
    <scope>NUCLEOTIDE SEQUENCE</scope>
</reference>
<dbReference type="InterPro" id="IPR005821">
    <property type="entry name" value="Ion_trans_dom"/>
</dbReference>
<evidence type="ECO:0000256" key="2">
    <source>
        <dbReference type="ARBA" id="ARBA00022692"/>
    </source>
</evidence>
<dbReference type="GO" id="GO:0005509">
    <property type="term" value="F:calcium ion binding"/>
    <property type="evidence" value="ECO:0007669"/>
    <property type="project" value="InterPro"/>
</dbReference>
<evidence type="ECO:0000313" key="10">
    <source>
        <dbReference type="Proteomes" id="UP000604046"/>
    </source>
</evidence>
<dbReference type="InterPro" id="IPR011992">
    <property type="entry name" value="EF-hand-dom_pair"/>
</dbReference>
<feature type="region of interest" description="Disordered" evidence="6">
    <location>
        <begin position="1"/>
        <end position="48"/>
    </location>
</feature>
<dbReference type="Proteomes" id="UP000604046">
    <property type="component" value="Unassembled WGS sequence"/>
</dbReference>
<feature type="transmembrane region" description="Helical" evidence="7">
    <location>
        <begin position="240"/>
        <end position="262"/>
    </location>
</feature>
<feature type="region of interest" description="Disordered" evidence="6">
    <location>
        <begin position="114"/>
        <end position="142"/>
    </location>
</feature>
<feature type="transmembrane region" description="Helical" evidence="7">
    <location>
        <begin position="343"/>
        <end position="362"/>
    </location>
</feature>
<evidence type="ECO:0000313" key="9">
    <source>
        <dbReference type="EMBL" id="CAE7299014.1"/>
    </source>
</evidence>
<keyword evidence="3" id="KW-0106">Calcium</keyword>
<name>A0A812NQF8_9DINO</name>
<accession>A0A812NQF8</accession>
<keyword evidence="4 7" id="KW-1133">Transmembrane helix</keyword>
<evidence type="ECO:0000256" key="7">
    <source>
        <dbReference type="SAM" id="Phobius"/>
    </source>
</evidence>
<dbReference type="AlphaFoldDB" id="A0A812NQF8"/>
<feature type="compositionally biased region" description="Basic and acidic residues" evidence="6">
    <location>
        <begin position="118"/>
        <end position="129"/>
    </location>
</feature>
<dbReference type="SUPFAM" id="SSF81324">
    <property type="entry name" value="Voltage-gated potassium channels"/>
    <property type="match status" value="1"/>
</dbReference>
<dbReference type="InterPro" id="IPR018247">
    <property type="entry name" value="EF_Hand_1_Ca_BS"/>
</dbReference>
<feature type="transmembrane region" description="Helical" evidence="7">
    <location>
        <begin position="216"/>
        <end position="233"/>
    </location>
</feature>
<comment type="subcellular location">
    <subcellularLocation>
        <location evidence="1">Membrane</location>
        <topology evidence="1">Multi-pass membrane protein</topology>
    </subcellularLocation>
</comment>
<dbReference type="InterPro" id="IPR002048">
    <property type="entry name" value="EF_hand_dom"/>
</dbReference>
<evidence type="ECO:0000256" key="1">
    <source>
        <dbReference type="ARBA" id="ARBA00004141"/>
    </source>
</evidence>
<protein>
    <submittedName>
        <fullName evidence="9">Catsper1 protein</fullName>
    </submittedName>
</protein>
<comment type="caution">
    <text evidence="9">The sequence shown here is derived from an EMBL/GenBank/DDBJ whole genome shotgun (WGS) entry which is preliminary data.</text>
</comment>
<dbReference type="OrthoDB" id="440408at2759"/>
<dbReference type="InterPro" id="IPR027359">
    <property type="entry name" value="Volt_channel_dom_sf"/>
</dbReference>
<feature type="transmembrane region" description="Helical" evidence="7">
    <location>
        <begin position="425"/>
        <end position="444"/>
    </location>
</feature>
<dbReference type="GO" id="GO:0016020">
    <property type="term" value="C:membrane"/>
    <property type="evidence" value="ECO:0007669"/>
    <property type="project" value="UniProtKB-SubCell"/>
</dbReference>
<feature type="transmembrane region" description="Helical" evidence="7">
    <location>
        <begin position="282"/>
        <end position="306"/>
    </location>
</feature>
<dbReference type="SMART" id="SM00054">
    <property type="entry name" value="EFh"/>
    <property type="match status" value="2"/>
</dbReference>
<evidence type="ECO:0000256" key="6">
    <source>
        <dbReference type="SAM" id="MobiDB-lite"/>
    </source>
</evidence>
<feature type="domain" description="EF-hand" evidence="8">
    <location>
        <begin position="468"/>
        <end position="503"/>
    </location>
</feature>
<dbReference type="Gene3D" id="1.20.120.350">
    <property type="entry name" value="Voltage-gated potassium channels. Chain C"/>
    <property type="match status" value="1"/>
</dbReference>